<accession>A0A7U6JGA4</accession>
<name>A0A7U6JGA4_CALEA</name>
<dbReference type="InterPro" id="IPR012902">
    <property type="entry name" value="N_methyl_site"/>
</dbReference>
<dbReference type="AlphaFoldDB" id="A0A7U6JGA4"/>
<dbReference type="EMBL" id="AP012051">
    <property type="protein sequence ID" value="BAL81454.1"/>
    <property type="molecule type" value="Genomic_DNA"/>
</dbReference>
<keyword evidence="1" id="KW-1133">Transmembrane helix</keyword>
<sequence length="276" mass="31006">MKKRRGFTLIETMVSIIVVTFIVVSVTSAAMSINVAEKRAESRQIAKDLANYVIDYIRSKNVTYDNTLGYDISLFGNDNTHPLPGLVDIYGTPLSLNVSPALPSEKFNDKPSAFYFSLQGFVSLGENGYVSDTNPALEDANLYVSQGKYYDRVTNNVLVVRFPLTRTINGMLNPERIDFFKSGENYVPKIYVKGAGLTNSNNPNFTPYYTNDGAIASKTKEYKGYRVLTKIVARKQRITDPDHVQWFDVEVTVYWIEGLEEKSYSVKIKLTSYGGS</sequence>
<feature type="transmembrane region" description="Helical" evidence="1">
    <location>
        <begin position="12"/>
        <end position="33"/>
    </location>
</feature>
<dbReference type="OrthoDB" id="2456766at2"/>
<evidence type="ECO:0000256" key="1">
    <source>
        <dbReference type="SAM" id="Phobius"/>
    </source>
</evidence>
<dbReference type="PROSITE" id="PS00409">
    <property type="entry name" value="PROKAR_NTER_METHYL"/>
    <property type="match status" value="1"/>
</dbReference>
<dbReference type="Proteomes" id="UP000004793">
    <property type="component" value="Chromosome"/>
</dbReference>
<organism evidence="2 3">
    <name type="scientific">Caldisericum exile (strain DSM 21853 / NBRC 104410 / AZM16c01)</name>
    <dbReference type="NCBI Taxonomy" id="511051"/>
    <lineage>
        <taxon>Bacteria</taxon>
        <taxon>Pseudomonadati</taxon>
        <taxon>Caldisericota/Cryosericota group</taxon>
        <taxon>Caldisericota</taxon>
        <taxon>Caldisericia</taxon>
        <taxon>Caldisericales</taxon>
        <taxon>Caldisericaceae</taxon>
        <taxon>Caldisericum</taxon>
    </lineage>
</organism>
<dbReference type="NCBIfam" id="TIGR02532">
    <property type="entry name" value="IV_pilin_GFxxxE"/>
    <property type="match status" value="1"/>
</dbReference>
<protein>
    <recommendedName>
        <fullName evidence="4">Type II secretion system protein</fullName>
    </recommendedName>
</protein>
<gene>
    <name evidence="2" type="ordered locus">CSE_13280</name>
</gene>
<keyword evidence="3" id="KW-1185">Reference proteome</keyword>
<dbReference type="Pfam" id="PF07963">
    <property type="entry name" value="N_methyl"/>
    <property type="match status" value="1"/>
</dbReference>
<evidence type="ECO:0000313" key="3">
    <source>
        <dbReference type="Proteomes" id="UP000004793"/>
    </source>
</evidence>
<keyword evidence="1" id="KW-0812">Transmembrane</keyword>
<dbReference type="KEGG" id="cex:CSE_13280"/>
<dbReference type="RefSeq" id="WP_014453849.1">
    <property type="nucleotide sequence ID" value="NC_017096.1"/>
</dbReference>
<keyword evidence="1" id="KW-0472">Membrane</keyword>
<proteinExistence type="predicted"/>
<evidence type="ECO:0008006" key="4">
    <source>
        <dbReference type="Google" id="ProtNLM"/>
    </source>
</evidence>
<reference evidence="2 3" key="1">
    <citation type="submission" date="2011-01" db="EMBL/GenBank/DDBJ databases">
        <title>Whole genome sequence of Caldisericum exile AZM16c01.</title>
        <authorList>
            <person name="Narita-Yamada S."/>
            <person name="Kawakoshi A."/>
            <person name="Nakamura S."/>
            <person name="Sasagawa M."/>
            <person name="Fukada J."/>
            <person name="Sekine M."/>
            <person name="Kato Y."/>
            <person name="Fukai R."/>
            <person name="Sasaki K."/>
            <person name="Hanamaki A."/>
            <person name="Narita H."/>
            <person name="Konno Y."/>
            <person name="Mori K."/>
            <person name="Yamazaki S."/>
            <person name="Suzuki K."/>
            <person name="Fujita N."/>
        </authorList>
    </citation>
    <scope>NUCLEOTIDE SEQUENCE [LARGE SCALE GENOMIC DNA]</scope>
    <source>
        <strain evidence="3">DSM 21853 / NBRC 104410 / AZM16c01</strain>
    </source>
</reference>
<evidence type="ECO:0000313" key="2">
    <source>
        <dbReference type="EMBL" id="BAL81454.1"/>
    </source>
</evidence>